<dbReference type="Proteomes" id="UP000266673">
    <property type="component" value="Unassembled WGS sequence"/>
</dbReference>
<accession>A0A397W162</accession>
<dbReference type="AlphaFoldDB" id="A0A397W162"/>
<keyword evidence="1" id="KW-1133">Transmembrane helix</keyword>
<protein>
    <submittedName>
        <fullName evidence="2">Uncharacterized protein</fullName>
    </submittedName>
</protein>
<reference evidence="2 3" key="1">
    <citation type="submission" date="2018-06" db="EMBL/GenBank/DDBJ databases">
        <title>Comparative genomics reveals the genomic features of Rhizophagus irregularis, R. cerebriforme, R. diaphanum and Gigaspora rosea, and their symbiotic lifestyle signature.</title>
        <authorList>
            <person name="Morin E."/>
            <person name="San Clemente H."/>
            <person name="Chen E.C.H."/>
            <person name="De La Providencia I."/>
            <person name="Hainaut M."/>
            <person name="Kuo A."/>
            <person name="Kohler A."/>
            <person name="Murat C."/>
            <person name="Tang N."/>
            <person name="Roy S."/>
            <person name="Loubradou J."/>
            <person name="Henrissat B."/>
            <person name="Grigoriev I.V."/>
            <person name="Corradi N."/>
            <person name="Roux C."/>
            <person name="Martin F.M."/>
        </authorList>
    </citation>
    <scope>NUCLEOTIDE SEQUENCE [LARGE SCALE GENOMIC DNA]</scope>
    <source>
        <strain evidence="2 3">DAOM 194757</strain>
    </source>
</reference>
<keyword evidence="1" id="KW-0812">Transmembrane</keyword>
<evidence type="ECO:0000313" key="3">
    <source>
        <dbReference type="Proteomes" id="UP000266673"/>
    </source>
</evidence>
<gene>
    <name evidence="2" type="ORF">C2G38_2059189</name>
</gene>
<name>A0A397W162_9GLOM</name>
<organism evidence="2 3">
    <name type="scientific">Gigaspora rosea</name>
    <dbReference type="NCBI Taxonomy" id="44941"/>
    <lineage>
        <taxon>Eukaryota</taxon>
        <taxon>Fungi</taxon>
        <taxon>Fungi incertae sedis</taxon>
        <taxon>Mucoromycota</taxon>
        <taxon>Glomeromycotina</taxon>
        <taxon>Glomeromycetes</taxon>
        <taxon>Diversisporales</taxon>
        <taxon>Gigasporaceae</taxon>
        <taxon>Gigaspora</taxon>
    </lineage>
</organism>
<evidence type="ECO:0000313" key="2">
    <source>
        <dbReference type="EMBL" id="RIB28470.1"/>
    </source>
</evidence>
<sequence length="62" mass="7561">MMVNNVIKKRVCALTLTSTFLLLVFHCWDFFFLYPRNYLLNNLFFLTHFYIVYFFAYLSSLS</sequence>
<feature type="transmembrane region" description="Helical" evidence="1">
    <location>
        <begin position="43"/>
        <end position="61"/>
    </location>
</feature>
<evidence type="ECO:0000256" key="1">
    <source>
        <dbReference type="SAM" id="Phobius"/>
    </source>
</evidence>
<keyword evidence="1" id="KW-0472">Membrane</keyword>
<keyword evidence="3" id="KW-1185">Reference proteome</keyword>
<proteinExistence type="predicted"/>
<dbReference type="EMBL" id="QKWP01000064">
    <property type="protein sequence ID" value="RIB28470.1"/>
    <property type="molecule type" value="Genomic_DNA"/>
</dbReference>
<comment type="caution">
    <text evidence="2">The sequence shown here is derived from an EMBL/GenBank/DDBJ whole genome shotgun (WGS) entry which is preliminary data.</text>
</comment>